<reference evidence="2 3" key="1">
    <citation type="submission" date="2016-07" db="EMBL/GenBank/DDBJ databases">
        <title>Pervasive Adenine N6-methylation of Active Genes in Fungi.</title>
        <authorList>
            <consortium name="DOE Joint Genome Institute"/>
            <person name="Mondo S.J."/>
            <person name="Dannebaum R.O."/>
            <person name="Kuo R.C."/>
            <person name="Labutti K."/>
            <person name="Haridas S."/>
            <person name="Kuo A."/>
            <person name="Salamov A."/>
            <person name="Ahrendt S.R."/>
            <person name="Lipzen A."/>
            <person name="Sullivan W."/>
            <person name="Andreopoulos W.B."/>
            <person name="Clum A."/>
            <person name="Lindquist E."/>
            <person name="Daum C."/>
            <person name="Ramamoorthy G.K."/>
            <person name="Gryganskyi A."/>
            <person name="Culley D."/>
            <person name="Magnuson J.K."/>
            <person name="James T.Y."/>
            <person name="O'Malley M.A."/>
            <person name="Stajich J.E."/>
            <person name="Spatafora J.W."/>
            <person name="Visel A."/>
            <person name="Grigoriev I.V."/>
        </authorList>
    </citation>
    <scope>NUCLEOTIDE SEQUENCE [LARGE SCALE GENOMIC DNA]</scope>
    <source>
        <strain evidence="2 3">CBS 129021</strain>
    </source>
</reference>
<evidence type="ECO:0000313" key="3">
    <source>
        <dbReference type="Proteomes" id="UP000193689"/>
    </source>
</evidence>
<dbReference type="InParanoid" id="A0A1Y2DT79"/>
<keyword evidence="3" id="KW-1185">Reference proteome</keyword>
<feature type="transmembrane region" description="Helical" evidence="1">
    <location>
        <begin position="152"/>
        <end position="171"/>
    </location>
</feature>
<evidence type="ECO:0000313" key="2">
    <source>
        <dbReference type="EMBL" id="ORY62354.1"/>
    </source>
</evidence>
<protein>
    <submittedName>
        <fullName evidence="2">Uncharacterized protein</fullName>
    </submittedName>
</protein>
<dbReference type="EMBL" id="MCFJ01000009">
    <property type="protein sequence ID" value="ORY62354.1"/>
    <property type="molecule type" value="Genomic_DNA"/>
</dbReference>
<keyword evidence="1" id="KW-0472">Membrane</keyword>
<dbReference type="RefSeq" id="XP_040714190.1">
    <property type="nucleotide sequence ID" value="XM_040858507.1"/>
</dbReference>
<dbReference type="GeneID" id="63774719"/>
<dbReference type="AlphaFoldDB" id="A0A1Y2DT79"/>
<accession>A0A1Y2DT79</accession>
<proteinExistence type="predicted"/>
<keyword evidence="1" id="KW-1133">Transmembrane helix</keyword>
<gene>
    <name evidence="2" type="ORF">BCR38DRAFT_410778</name>
</gene>
<comment type="caution">
    <text evidence="2">The sequence shown here is derived from an EMBL/GenBank/DDBJ whole genome shotgun (WGS) entry which is preliminary data.</text>
</comment>
<organism evidence="2 3">
    <name type="scientific">Pseudomassariella vexata</name>
    <dbReference type="NCBI Taxonomy" id="1141098"/>
    <lineage>
        <taxon>Eukaryota</taxon>
        <taxon>Fungi</taxon>
        <taxon>Dikarya</taxon>
        <taxon>Ascomycota</taxon>
        <taxon>Pezizomycotina</taxon>
        <taxon>Sordariomycetes</taxon>
        <taxon>Xylariomycetidae</taxon>
        <taxon>Amphisphaeriales</taxon>
        <taxon>Pseudomassariaceae</taxon>
        <taxon>Pseudomassariella</taxon>
    </lineage>
</organism>
<evidence type="ECO:0000256" key="1">
    <source>
        <dbReference type="SAM" id="Phobius"/>
    </source>
</evidence>
<keyword evidence="1" id="KW-0812">Transmembrane</keyword>
<name>A0A1Y2DT79_9PEZI</name>
<dbReference type="Proteomes" id="UP000193689">
    <property type="component" value="Unassembled WGS sequence"/>
</dbReference>
<sequence length="173" mass="19681">MELPYISQTSIDELAGYFETLSSSFHKILAFYSEANESVESSKEIGAMAVSALGKFGGNSMDDEALDIYLNAVDNANYRMTSAMKAMSKEDAKLKGGYRKFKENIYTMYGKINAMRDEHIAERDRLENWNRRIDHFRADLRELVWSPETWKLGLSVMVFIFAVGISSSLFGRI</sequence>